<dbReference type="EMBL" id="CP004025">
    <property type="protein sequence ID" value="AGC42788.1"/>
    <property type="molecule type" value="Genomic_DNA"/>
</dbReference>
<feature type="compositionally biased region" description="Low complexity" evidence="1">
    <location>
        <begin position="1731"/>
        <end position="1750"/>
    </location>
</feature>
<feature type="region of interest" description="Disordered" evidence="1">
    <location>
        <begin position="579"/>
        <end position="839"/>
    </location>
</feature>
<evidence type="ECO:0000256" key="1">
    <source>
        <dbReference type="SAM" id="MobiDB-lite"/>
    </source>
</evidence>
<feature type="compositionally biased region" description="Basic and acidic residues" evidence="1">
    <location>
        <begin position="1999"/>
        <end position="2008"/>
    </location>
</feature>
<sequence>MGGVRNGKGAGTPEPEAVRQEVPRTGMLDVGPTAEAVEGVARHFRSAMRWLREGSSARAFEELANAGRTLPMSPRLAAALGRFSRLAGVETVAIELLGSVPVTAPAEVRRAVRRQLARLFRKTGQVPRAVMVLEGVVGEFPEDRRARRVLEVLRAKQDGREPGASSGVLGSLPALKSGVRGVSVGEEAESHMDTVVDAVGVASGVPTVPPPRRSLTMELSWARFQVEGPPLGLETEGVTAPESAEAGSPSSGDAAPGVEVEGAGPPALLVPWDVAPEEGSSGGSHGRASTAWTDAESRVSGTAVNALPVGAESSASRTDVVAVPVGAESSVSGAAANGLPVGAESSASRTDVVAVPVGAESSVSGAAANGLPVGAESSASRTDAVAVPVGAESRASGTGANGLPVGAESSASRTDAVAVPVGAESSVSGTGANVLPVGAESRASRTNAAELPVDAKLSVSRTDAVSLPVGTDSSAGQTDAVPVDVESVGDRTAAVALPVGAESSTSRTDAVALPVDVESIGDRTAAAALPIGAESSTSRTDAVALPVDVESIGDGTDATELPVSAELIASRVDVVARHEGAEPHGRQVDGEQAPPDESRSENTESALAASEHGASSKRGPDVSSPLSVDERSGLNPATTAVSRADASSVRGAEVSRSSVDDAQAGSLASPVDAKAGADRSQWESPPLEHETSTNESAELAGAELNASRGGEAVSASSSSTTDVAAAQASGAPVDAVSRQPHQASVNRSIASDPPVAASVSVARAEESAEPVDDIASRAPLAEAKTSSTGSAQGAESRPAESGHSTKGAASKPEAPARPDARHSATPPPSTGSEAETDLRTKTVVEMPGIAPEALWVPWSDPVVPDAQLVPGRTIAPVAPKASPPPVKSPATVEPSRARTQVIPAVTPSFEKDAPRSETMEVPLADLLAALGGALPGKESLGQPKPVASVPSTPRSDSVAPTSTEKPGASAPGKEESAEEWARSQKLEAQLIARRAWRELAQHYLKRADRAKDPAARAEALTRLAEVMETELQDPAGAARMYGEIVELTGDRSALREQVRLLASRGDASQVRRALDEAIQRARTGHARAIALLTRGERWLHMGEPQKARVDFEAAESLVPGLLPALAGLLLCVEGEARGAIASRLRTLLATAPRRAPDRAEALRVLARTAEESLGDTRLAQWAWGEVLIESPESEHAHERLLWLARELGDTVALGQLLRAQLAREPRGSTARQARLELVATLESSGDAEGALNELRQAVRFEPGHKDAWLMLVERLLARGNQGEAAWALEHAATATEDEVERIRAWERLARMWRESLGNPDRARVYARRAEGLRQALEEREPAPPEPPRSATPRREPSGPRSPLAPLPVSTSSLVAAGGDLSEEVTSSAEPDAAARKTSAEGPLGGRGLRGADEVPGRKARTPRTAGAETLIPVKGAVAPPAEESTNPSGVAAESGMDALGALGPELDRPVLSGSTVVFGTHIAVSGADKATPRTEAKSPPAPVPGQRASASRGNPARTQEPAESGPALSQSAPSSRGESPRVRSAAESASAPSQGTAASRGESPRTRAAAESTSAPSQGAAASRGESPRARAAAETTSASSQGTAASRGESPRTHAAAETTSAPSQGTAVSRGESPRTRAAAETTSAPSEGTAASRGESPRTRVVAETTAASSEGVAASRDASLRTRAAPESTAAPGQRSSAARGESPRTRPAPESTAASGQRSSASRVDSPPSASSTASMPSSDSSASAGRGEARRLLPVAEPPSASNLRAPATRGEPPRLSPVEDSPPSPGARASPSRGEPPREPPTASNSRVPASRGEPPRLSPVDAPSPSSGARASASRGEPPRLSPVEEPSPSSGARASASRGEPPRLAPVAEPPPSSNSRAPASRGESPRRSPVEESAPARGQRGPSSRGEPPQASPVAEGASAPSPRAPASRGEPPRASVASDNAPAPSPRAPASRGEPPRASAASDNAPAPSPRAPASRGEPPRAPAAENPPEHPRGKKAIDLITGTAVDLDAAPVPETRVISWEAPPGRMDPVRRVVRGGRPEAGLAQGRSFISKPPPPVSVGATETRENPIIPAPAPSPDTEPEVFRQLRERPLDTATYEQLADFFDTRGDTARAALMREIVEALAGREGPAPRQQRPPLTADERAGLRHPGLRTPAGELLACAGIALCRLFPAQGRAADASEPLRAVAGPGAPAVLDALHSSARILSVNLPELVLAEDDSPPFAAVHTDKPRLLVGRSIIRQALSAAELRFHAGRALLSLSPDLLALRAMKGAQLLRALALLSTVLKDPKDSSADAKLVRDTLSPRALERTLELLEPGTRDFKASSLVDAARDSANRAGLVACGAVGPAVSVIRARRSQDAELVELLRFAASERYLALRAPR</sequence>
<protein>
    <submittedName>
        <fullName evidence="2">Uncharacterized protein</fullName>
    </submittedName>
</protein>
<dbReference type="eggNOG" id="COG0457">
    <property type="taxonomic scope" value="Bacteria"/>
</dbReference>
<dbReference type="InterPro" id="IPR011990">
    <property type="entry name" value="TPR-like_helical_dom_sf"/>
</dbReference>
<evidence type="ECO:0000313" key="2">
    <source>
        <dbReference type="EMBL" id="AGC42788.1"/>
    </source>
</evidence>
<feature type="compositionally biased region" description="Polar residues" evidence="1">
    <location>
        <begin position="784"/>
        <end position="793"/>
    </location>
</feature>
<feature type="compositionally biased region" description="Low complexity" evidence="1">
    <location>
        <begin position="1590"/>
        <end position="1608"/>
    </location>
</feature>
<dbReference type="PATRIC" id="fig|1278073.3.peg.1505"/>
<feature type="compositionally biased region" description="Low complexity" evidence="1">
    <location>
        <begin position="750"/>
        <end position="762"/>
    </location>
</feature>
<feature type="compositionally biased region" description="Polar residues" evidence="1">
    <location>
        <begin position="949"/>
        <end position="964"/>
    </location>
</feature>
<feature type="region of interest" description="Disordered" evidence="1">
    <location>
        <begin position="1484"/>
        <end position="2008"/>
    </location>
</feature>
<feature type="region of interest" description="Disordered" evidence="1">
    <location>
        <begin position="391"/>
        <end position="411"/>
    </location>
</feature>
<gene>
    <name evidence="2" type="ordered locus">MYSTI_01440</name>
</gene>
<proteinExistence type="predicted"/>
<feature type="region of interest" description="Disordered" evidence="1">
    <location>
        <begin position="934"/>
        <end position="981"/>
    </location>
</feature>
<feature type="compositionally biased region" description="Basic and acidic residues" evidence="1">
    <location>
        <begin position="579"/>
        <end position="589"/>
    </location>
</feature>
<dbReference type="HOGENOM" id="CLU_000985_0_0_7"/>
<feature type="compositionally biased region" description="Polar residues" evidence="1">
    <location>
        <begin position="1527"/>
        <end position="1537"/>
    </location>
</feature>
<feature type="region of interest" description="Disordered" evidence="1">
    <location>
        <begin position="1"/>
        <end position="25"/>
    </location>
</feature>
<feature type="compositionally biased region" description="Low complexity" evidence="1">
    <location>
        <begin position="1853"/>
        <end position="1868"/>
    </location>
</feature>
<dbReference type="Gene3D" id="1.25.40.10">
    <property type="entry name" value="Tetratricopeptide repeat domain"/>
    <property type="match status" value="1"/>
</dbReference>
<dbReference type="SUPFAM" id="SSF48452">
    <property type="entry name" value="TPR-like"/>
    <property type="match status" value="1"/>
</dbReference>
<dbReference type="eggNOG" id="COG3266">
    <property type="taxonomic scope" value="Bacteria"/>
</dbReference>
<name>L7U3L4_MYXSD</name>
<feature type="compositionally biased region" description="Low complexity" evidence="1">
    <location>
        <begin position="1925"/>
        <end position="1998"/>
    </location>
</feature>
<feature type="compositionally biased region" description="Low complexity" evidence="1">
    <location>
        <begin position="240"/>
        <end position="257"/>
    </location>
</feature>
<dbReference type="KEGG" id="msd:MYSTI_01440"/>
<reference evidence="2 3" key="1">
    <citation type="journal article" date="2013" name="Genome Announc.">
        <title>Complete genome sequence of Myxococcus stipitatus strain DSM 14675, a fruiting myxobacterium.</title>
        <authorList>
            <person name="Huntley S."/>
            <person name="Kneip S."/>
            <person name="Treuner-Lange A."/>
            <person name="Sogaard-Andersen L."/>
        </authorList>
    </citation>
    <scope>NUCLEOTIDE SEQUENCE [LARGE SCALE GENOMIC DNA]</scope>
    <source>
        <strain evidence="3">DSM 14675 / JCM 12634 / Mx s8</strain>
    </source>
</reference>
<feature type="region of interest" description="Disordered" evidence="1">
    <location>
        <begin position="231"/>
        <end position="298"/>
    </location>
</feature>
<dbReference type="eggNOG" id="COG5295">
    <property type="taxonomic scope" value="Bacteria"/>
</dbReference>
<keyword evidence="3" id="KW-1185">Reference proteome</keyword>
<feature type="compositionally biased region" description="Low complexity" evidence="1">
    <location>
        <begin position="706"/>
        <end position="729"/>
    </location>
</feature>
<feature type="region of interest" description="Disordered" evidence="1">
    <location>
        <begin position="875"/>
        <end position="897"/>
    </location>
</feature>
<feature type="compositionally biased region" description="Polar residues" evidence="1">
    <location>
        <begin position="1619"/>
        <end position="1629"/>
    </location>
</feature>
<feature type="compositionally biased region" description="Basic and acidic residues" evidence="1">
    <location>
        <begin position="972"/>
        <end position="981"/>
    </location>
</feature>
<dbReference type="Proteomes" id="UP000011131">
    <property type="component" value="Chromosome"/>
</dbReference>
<feature type="compositionally biased region" description="Gly residues" evidence="1">
    <location>
        <begin position="1"/>
        <end position="10"/>
    </location>
</feature>
<feature type="compositionally biased region" description="Polar residues" evidence="1">
    <location>
        <begin position="739"/>
        <end position="749"/>
    </location>
</feature>
<feature type="compositionally biased region" description="Basic and acidic residues" evidence="1">
    <location>
        <begin position="675"/>
        <end position="692"/>
    </location>
</feature>
<organism evidence="2 3">
    <name type="scientific">Myxococcus stipitatus (strain DSM 14675 / JCM 12634 / Mx s8)</name>
    <dbReference type="NCBI Taxonomy" id="1278073"/>
    <lineage>
        <taxon>Bacteria</taxon>
        <taxon>Pseudomonadati</taxon>
        <taxon>Myxococcota</taxon>
        <taxon>Myxococcia</taxon>
        <taxon>Myxococcales</taxon>
        <taxon>Cystobacterineae</taxon>
        <taxon>Myxococcaceae</taxon>
        <taxon>Myxococcus</taxon>
    </lineage>
</organism>
<feature type="compositionally biased region" description="Polar residues" evidence="1">
    <location>
        <begin position="1717"/>
        <end position="1728"/>
    </location>
</feature>
<feature type="compositionally biased region" description="Low complexity" evidence="1">
    <location>
        <begin position="1831"/>
        <end position="1844"/>
    </location>
</feature>
<feature type="region of interest" description="Disordered" evidence="1">
    <location>
        <begin position="2052"/>
        <end position="2073"/>
    </location>
</feature>
<accession>L7U3L4</accession>
<dbReference type="STRING" id="1278073.MYSTI_01440"/>
<evidence type="ECO:0000313" key="3">
    <source>
        <dbReference type="Proteomes" id="UP000011131"/>
    </source>
</evidence>
<feature type="region of interest" description="Disordered" evidence="1">
    <location>
        <begin position="1334"/>
        <end position="1463"/>
    </location>
</feature>